<gene>
    <name evidence="2" type="ORF">J2S41_004813</name>
</gene>
<comment type="caution">
    <text evidence="2">The sequence shown here is derived from an EMBL/GenBank/DDBJ whole genome shotgun (WGS) entry which is preliminary data.</text>
</comment>
<feature type="transmembrane region" description="Helical" evidence="1">
    <location>
        <begin position="70"/>
        <end position="89"/>
    </location>
</feature>
<sequence>MSGRPGPGVRQVRARLRRLRRRHHRTSFGDVLTDLYMLALLAALYGWVLADMSRSFLRSPLVGAGDPAEQRWLLVAAMLTAAGFGWAGLRAMGPVFVGPALQSWVASAPVDRRALLLPRFTGLLAGATATVAVLGFLPGPLSGFAGGPGGTVHATLLGAATGLLAGAGAVVMQGARRARGLAELPGRVLIGAGALTAAAVVALHFTGTAMVHPGLRVPAAVPPLVFLAAGTAVVFAVRALARVDRAVTTTGAQFAGSAAAAAVMLDPTLIADLLEVRRWRAIGRVRSRRFHRGPALGGPPRAWALVQAELRRAVRRRGALLGWAALVLVQYAVALAVPGLAGPAHVLTTFLAGDRLAGGLRAITRSPGLRRALGGGDTALKLAHLVVPALAATLFFLVTTPVAGTRPLWTDAVLLAGAVGAVYRSGTRRAMVYDGPVVETPFGLIPADLLRQLGRGWDVVALLIVVDLIATG</sequence>
<feature type="transmembrane region" description="Helical" evidence="1">
    <location>
        <begin position="217"/>
        <end position="237"/>
    </location>
</feature>
<reference evidence="2" key="1">
    <citation type="submission" date="2023-07" db="EMBL/GenBank/DDBJ databases">
        <title>Sequencing the genomes of 1000 actinobacteria strains.</title>
        <authorList>
            <person name="Klenk H.-P."/>
        </authorList>
    </citation>
    <scope>NUCLEOTIDE SEQUENCE</scope>
    <source>
        <strain evidence="2">DSM 44707</strain>
    </source>
</reference>
<dbReference type="AlphaFoldDB" id="A0AAE3YSY0"/>
<feature type="transmembrane region" description="Helical" evidence="1">
    <location>
        <begin position="27"/>
        <end position="50"/>
    </location>
</feature>
<dbReference type="Pfam" id="PF19814">
    <property type="entry name" value="DUF6297"/>
    <property type="match status" value="1"/>
</dbReference>
<dbReference type="Proteomes" id="UP001183643">
    <property type="component" value="Unassembled WGS sequence"/>
</dbReference>
<keyword evidence="1" id="KW-1133">Transmembrane helix</keyword>
<feature type="transmembrane region" description="Helical" evidence="1">
    <location>
        <begin position="320"/>
        <end position="341"/>
    </location>
</feature>
<dbReference type="EMBL" id="JAVDYB010000001">
    <property type="protein sequence ID" value="MDR7278035.1"/>
    <property type="molecule type" value="Genomic_DNA"/>
</dbReference>
<accession>A0AAE3YSY0</accession>
<name>A0AAE3YSY0_9ACTN</name>
<evidence type="ECO:0000256" key="1">
    <source>
        <dbReference type="SAM" id="Phobius"/>
    </source>
</evidence>
<feature type="transmembrane region" description="Helical" evidence="1">
    <location>
        <begin position="184"/>
        <end position="205"/>
    </location>
</feature>
<evidence type="ECO:0000313" key="3">
    <source>
        <dbReference type="Proteomes" id="UP001183643"/>
    </source>
</evidence>
<feature type="transmembrane region" description="Helical" evidence="1">
    <location>
        <begin position="151"/>
        <end position="172"/>
    </location>
</feature>
<keyword evidence="1" id="KW-0472">Membrane</keyword>
<proteinExistence type="predicted"/>
<dbReference type="RefSeq" id="WP_310370699.1">
    <property type="nucleotide sequence ID" value="NZ_JAVDYB010000001.1"/>
</dbReference>
<feature type="transmembrane region" description="Helical" evidence="1">
    <location>
        <begin position="120"/>
        <end position="139"/>
    </location>
</feature>
<evidence type="ECO:0000313" key="2">
    <source>
        <dbReference type="EMBL" id="MDR7278035.1"/>
    </source>
</evidence>
<keyword evidence="3" id="KW-1185">Reference proteome</keyword>
<dbReference type="InterPro" id="IPR046264">
    <property type="entry name" value="DUF6297"/>
</dbReference>
<feature type="transmembrane region" description="Helical" evidence="1">
    <location>
        <begin position="379"/>
        <end position="398"/>
    </location>
</feature>
<protein>
    <submittedName>
        <fullName evidence="2">Uncharacterized protein</fullName>
    </submittedName>
</protein>
<keyword evidence="1" id="KW-0812">Transmembrane</keyword>
<organism evidence="2 3">
    <name type="scientific">Catenuloplanes atrovinosus</name>
    <dbReference type="NCBI Taxonomy" id="137266"/>
    <lineage>
        <taxon>Bacteria</taxon>
        <taxon>Bacillati</taxon>
        <taxon>Actinomycetota</taxon>
        <taxon>Actinomycetes</taxon>
        <taxon>Micromonosporales</taxon>
        <taxon>Micromonosporaceae</taxon>
        <taxon>Catenuloplanes</taxon>
    </lineage>
</organism>